<protein>
    <submittedName>
        <fullName evidence="1">Uncharacterized protein</fullName>
    </submittedName>
</protein>
<accession>A0A392WI43</accession>
<evidence type="ECO:0000313" key="2">
    <source>
        <dbReference type="Proteomes" id="UP000265520"/>
    </source>
</evidence>
<sequence>MDLSNKLLELLDEELLDQVFVVEASSRLEEHDEAYSKRLGIVNFTK</sequence>
<dbReference type="AlphaFoldDB" id="A0A392WI43"/>
<reference evidence="1 2" key="1">
    <citation type="journal article" date="2018" name="Front. Plant Sci.">
        <title>Red Clover (Trifolium pratense) and Zigzag Clover (T. medium) - A Picture of Genomic Similarities and Differences.</title>
        <authorList>
            <person name="Dluhosova J."/>
            <person name="Istvanek J."/>
            <person name="Nedelnik J."/>
            <person name="Repkova J."/>
        </authorList>
    </citation>
    <scope>NUCLEOTIDE SEQUENCE [LARGE SCALE GENOMIC DNA]</scope>
    <source>
        <strain evidence="2">cv. 10/8</strain>
        <tissue evidence="1">Leaf</tissue>
    </source>
</reference>
<comment type="caution">
    <text evidence="1">The sequence shown here is derived from an EMBL/GenBank/DDBJ whole genome shotgun (WGS) entry which is preliminary data.</text>
</comment>
<feature type="non-terminal residue" evidence="1">
    <location>
        <position position="46"/>
    </location>
</feature>
<organism evidence="1 2">
    <name type="scientific">Trifolium medium</name>
    <dbReference type="NCBI Taxonomy" id="97028"/>
    <lineage>
        <taxon>Eukaryota</taxon>
        <taxon>Viridiplantae</taxon>
        <taxon>Streptophyta</taxon>
        <taxon>Embryophyta</taxon>
        <taxon>Tracheophyta</taxon>
        <taxon>Spermatophyta</taxon>
        <taxon>Magnoliopsida</taxon>
        <taxon>eudicotyledons</taxon>
        <taxon>Gunneridae</taxon>
        <taxon>Pentapetalae</taxon>
        <taxon>rosids</taxon>
        <taxon>fabids</taxon>
        <taxon>Fabales</taxon>
        <taxon>Fabaceae</taxon>
        <taxon>Papilionoideae</taxon>
        <taxon>50 kb inversion clade</taxon>
        <taxon>NPAAA clade</taxon>
        <taxon>Hologalegina</taxon>
        <taxon>IRL clade</taxon>
        <taxon>Trifolieae</taxon>
        <taxon>Trifolium</taxon>
    </lineage>
</organism>
<name>A0A392WI43_9FABA</name>
<keyword evidence="2" id="KW-1185">Reference proteome</keyword>
<proteinExistence type="predicted"/>
<evidence type="ECO:0000313" key="1">
    <source>
        <dbReference type="EMBL" id="MCI98041.1"/>
    </source>
</evidence>
<dbReference type="Proteomes" id="UP000265520">
    <property type="component" value="Unassembled WGS sequence"/>
</dbReference>
<dbReference type="EMBL" id="LXQA011462340">
    <property type="protein sequence ID" value="MCI98041.1"/>
    <property type="molecule type" value="Genomic_DNA"/>
</dbReference>